<evidence type="ECO:0000256" key="2">
    <source>
        <dbReference type="RuleBase" id="RU004508"/>
    </source>
</evidence>
<protein>
    <submittedName>
        <fullName evidence="3">Pyridoxamine 5-phosphate oxidase</fullName>
    </submittedName>
</protein>
<dbReference type="Gene3D" id="3.40.640.10">
    <property type="entry name" value="Type I PLP-dependent aspartate aminotransferase-like (Major domain)"/>
    <property type="match status" value="1"/>
</dbReference>
<dbReference type="InterPro" id="IPR015422">
    <property type="entry name" value="PyrdxlP-dep_Trfase_small"/>
</dbReference>
<dbReference type="RefSeq" id="WP_112144714.1">
    <property type="nucleotide sequence ID" value="NZ_PGTO01000007.1"/>
</dbReference>
<evidence type="ECO:0000313" key="4">
    <source>
        <dbReference type="Proteomes" id="UP000251075"/>
    </source>
</evidence>
<dbReference type="Gene3D" id="3.90.1150.10">
    <property type="entry name" value="Aspartate Aminotransferase, domain 1"/>
    <property type="match status" value="1"/>
</dbReference>
<comment type="similarity">
    <text evidence="1 2">Belongs to the DegT/DnrJ/EryC1 family.</text>
</comment>
<dbReference type="SUPFAM" id="SSF53383">
    <property type="entry name" value="PLP-dependent transferases"/>
    <property type="match status" value="1"/>
</dbReference>
<dbReference type="PANTHER" id="PTHR30244">
    <property type="entry name" value="TRANSAMINASE"/>
    <property type="match status" value="1"/>
</dbReference>
<dbReference type="CDD" id="cd00616">
    <property type="entry name" value="AHBA_syn"/>
    <property type="match status" value="1"/>
</dbReference>
<comment type="caution">
    <text evidence="3">The sequence shown here is derived from an EMBL/GenBank/DDBJ whole genome shotgun (WGS) entry which is preliminary data.</text>
</comment>
<proteinExistence type="inferred from homology"/>
<sequence length="390" mass="43282">MFYELAAPTWGPEEAAAAKAVIDSGFYTMGANVKAFEEEFAAYHGVKHGIMVNSGSSANLIAVAALAYKSERPLQRGDEVIVPVISWATTYHPLQQYGLKLRFVDVDLQTLNMDVAQLEKALTPKTRAIVAVSILGNPAALDVTRAFADKHGLYLLEDNCESMDAELGGKKCGTFGHLNTFSFFFSHHISTMEGGIILTDDTELAHLSRSLRAHGWTRDLPNDSPVFQKKGNDFFEAYRFVLPGYNVRPLEIEAAIGREQIKKLPGFTAQRRKNLALFQKLMGNDDRFIIQKENGKSSAFSFTIILNPARKIDRNKVFAALKDADIGYRIITGGNFLRHDVIKHYDYEVVGGAVPNADLAHDHGFFVGNHPFDLTEQITRLREVLDKACG</sequence>
<dbReference type="GO" id="GO:0000271">
    <property type="term" value="P:polysaccharide biosynthetic process"/>
    <property type="evidence" value="ECO:0007669"/>
    <property type="project" value="TreeGrafter"/>
</dbReference>
<keyword evidence="2" id="KW-0663">Pyridoxal phosphate</keyword>
<dbReference type="Proteomes" id="UP000251075">
    <property type="component" value="Unassembled WGS sequence"/>
</dbReference>
<reference evidence="3 4" key="1">
    <citation type="submission" date="2017-11" db="EMBL/GenBank/DDBJ databases">
        <title>Draft genome sequence of magnetotactic bacterium Magnetospirillum kuznetsovii LBB-42.</title>
        <authorList>
            <person name="Grouzdev D.S."/>
            <person name="Rysina M.S."/>
            <person name="Baslerov R.V."/>
            <person name="Koziaeva V."/>
        </authorList>
    </citation>
    <scope>NUCLEOTIDE SEQUENCE [LARGE SCALE GENOMIC DNA]</scope>
    <source>
        <strain evidence="3 4">LBB-42</strain>
    </source>
</reference>
<dbReference type="InterPro" id="IPR000653">
    <property type="entry name" value="DegT/StrS_aminotransferase"/>
</dbReference>
<dbReference type="AlphaFoldDB" id="A0A364NXT8"/>
<name>A0A364NXT8_9PROT</name>
<dbReference type="InterPro" id="IPR015421">
    <property type="entry name" value="PyrdxlP-dep_Trfase_major"/>
</dbReference>
<dbReference type="PIRSF" id="PIRSF000390">
    <property type="entry name" value="PLP_StrS"/>
    <property type="match status" value="1"/>
</dbReference>
<accession>A0A364NXT8</accession>
<dbReference type="PANTHER" id="PTHR30244:SF34">
    <property type="entry name" value="DTDP-4-AMINO-4,6-DIDEOXYGALACTOSE TRANSAMINASE"/>
    <property type="match status" value="1"/>
</dbReference>
<dbReference type="GO" id="GO:0030170">
    <property type="term" value="F:pyridoxal phosphate binding"/>
    <property type="evidence" value="ECO:0007669"/>
    <property type="project" value="TreeGrafter"/>
</dbReference>
<dbReference type="GO" id="GO:0008483">
    <property type="term" value="F:transaminase activity"/>
    <property type="evidence" value="ECO:0007669"/>
    <property type="project" value="TreeGrafter"/>
</dbReference>
<keyword evidence="4" id="KW-1185">Reference proteome</keyword>
<evidence type="ECO:0000256" key="1">
    <source>
        <dbReference type="ARBA" id="ARBA00037999"/>
    </source>
</evidence>
<organism evidence="3 4">
    <name type="scientific">Paramagnetospirillum kuznetsovii</name>
    <dbReference type="NCBI Taxonomy" id="2053833"/>
    <lineage>
        <taxon>Bacteria</taxon>
        <taxon>Pseudomonadati</taxon>
        <taxon>Pseudomonadota</taxon>
        <taxon>Alphaproteobacteria</taxon>
        <taxon>Rhodospirillales</taxon>
        <taxon>Magnetospirillaceae</taxon>
        <taxon>Paramagnetospirillum</taxon>
    </lineage>
</organism>
<dbReference type="Pfam" id="PF01041">
    <property type="entry name" value="DegT_DnrJ_EryC1"/>
    <property type="match status" value="1"/>
</dbReference>
<dbReference type="OrthoDB" id="9768668at2"/>
<gene>
    <name evidence="3" type="ORF">CU669_11360</name>
</gene>
<dbReference type="InterPro" id="IPR015424">
    <property type="entry name" value="PyrdxlP-dep_Trfase"/>
</dbReference>
<dbReference type="EMBL" id="PGTO01000007">
    <property type="protein sequence ID" value="RAU21892.1"/>
    <property type="molecule type" value="Genomic_DNA"/>
</dbReference>
<evidence type="ECO:0000313" key="3">
    <source>
        <dbReference type="EMBL" id="RAU21892.1"/>
    </source>
</evidence>